<feature type="transmembrane region" description="Helical" evidence="5">
    <location>
        <begin position="85"/>
        <end position="102"/>
    </location>
</feature>
<dbReference type="GO" id="GO:0012505">
    <property type="term" value="C:endomembrane system"/>
    <property type="evidence" value="ECO:0007669"/>
    <property type="project" value="UniProtKB-SubCell"/>
</dbReference>
<keyword evidence="3 5" id="KW-1133">Transmembrane helix</keyword>
<sequence length="280" mass="33133">MKEFWNEPRTIYPSIFRILIGLVLLVDLIFTFSSGKFLFNSELTNYPEAGNFISFIRTHYVPFFISYGLVLVLFILGIGKNITSFLVFIFHFIMLLISPYILNWGDTILKFMLLYFIFSDSFKFYSVQKSKIHKNSIWNYISKLAVWSVILHLFLIYLSNGFYKSMDADWQNGFAPFYSFSQFSGFEDSVFYPIISNGNFSKIISFLIIAQQLTFIPLIIWKKTRYVTIFLGIMVHLIMFYQFGLWKFETIIILSYGFLLNDKEWLKIIPQKLKKEFVKS</sequence>
<feature type="transmembrane region" description="Helical" evidence="5">
    <location>
        <begin position="15"/>
        <end position="39"/>
    </location>
</feature>
<proteinExistence type="predicted"/>
<keyword evidence="8" id="KW-1185">Reference proteome</keyword>
<organism evidence="7 8">
    <name type="scientific">Moheibacter sediminis</name>
    <dbReference type="NCBI Taxonomy" id="1434700"/>
    <lineage>
        <taxon>Bacteria</taxon>
        <taxon>Pseudomonadati</taxon>
        <taxon>Bacteroidota</taxon>
        <taxon>Flavobacteriia</taxon>
        <taxon>Flavobacteriales</taxon>
        <taxon>Weeksellaceae</taxon>
        <taxon>Moheibacter</taxon>
    </lineage>
</organism>
<evidence type="ECO:0000313" key="8">
    <source>
        <dbReference type="Proteomes" id="UP000192393"/>
    </source>
</evidence>
<comment type="subcellular location">
    <subcellularLocation>
        <location evidence="1">Endomembrane system</location>
        <topology evidence="1">Multi-pass membrane protein</topology>
    </subcellularLocation>
</comment>
<reference evidence="7 8" key="1">
    <citation type="submission" date="2017-04" db="EMBL/GenBank/DDBJ databases">
        <authorList>
            <person name="Afonso C.L."/>
            <person name="Miller P.J."/>
            <person name="Scott M.A."/>
            <person name="Spackman E."/>
            <person name="Goraichik I."/>
            <person name="Dimitrov K.M."/>
            <person name="Suarez D.L."/>
            <person name="Swayne D.E."/>
        </authorList>
    </citation>
    <scope>NUCLEOTIDE SEQUENCE [LARGE SCALE GENOMIC DNA]</scope>
    <source>
        <strain evidence="7 8">CGMCC 1.12708</strain>
    </source>
</reference>
<dbReference type="InterPro" id="IPR052964">
    <property type="entry name" value="Sporulation_signal_mat"/>
</dbReference>
<dbReference type="InterPro" id="IPR011020">
    <property type="entry name" value="HTTM-like"/>
</dbReference>
<evidence type="ECO:0000256" key="4">
    <source>
        <dbReference type="ARBA" id="ARBA00023136"/>
    </source>
</evidence>
<dbReference type="PANTHER" id="PTHR39535">
    <property type="entry name" value="SPORULATION-DELAYING PROTEIN SDPB"/>
    <property type="match status" value="1"/>
</dbReference>
<dbReference type="PANTHER" id="PTHR39535:SF2">
    <property type="entry name" value="HTTM DOMAIN-CONTAINING PROTEIN"/>
    <property type="match status" value="1"/>
</dbReference>
<feature type="transmembrane region" description="Helical" evidence="5">
    <location>
        <begin position="226"/>
        <end position="246"/>
    </location>
</feature>
<dbReference type="SMART" id="SM00752">
    <property type="entry name" value="HTTM"/>
    <property type="match status" value="1"/>
</dbReference>
<feature type="transmembrane region" description="Helical" evidence="5">
    <location>
        <begin position="137"/>
        <end position="158"/>
    </location>
</feature>
<keyword evidence="4 5" id="KW-0472">Membrane</keyword>
<dbReference type="Proteomes" id="UP000192393">
    <property type="component" value="Unassembled WGS sequence"/>
</dbReference>
<feature type="transmembrane region" description="Helical" evidence="5">
    <location>
        <begin position="108"/>
        <end position="125"/>
    </location>
</feature>
<gene>
    <name evidence="7" type="ORF">SAMN06296427_103325</name>
</gene>
<feature type="transmembrane region" description="Helical" evidence="5">
    <location>
        <begin position="203"/>
        <end position="221"/>
    </location>
</feature>
<evidence type="ECO:0000256" key="1">
    <source>
        <dbReference type="ARBA" id="ARBA00004127"/>
    </source>
</evidence>
<name>A0A1W1ZXV5_9FLAO</name>
<dbReference type="STRING" id="1434700.SAMN06296427_103325"/>
<evidence type="ECO:0000256" key="2">
    <source>
        <dbReference type="ARBA" id="ARBA00022692"/>
    </source>
</evidence>
<evidence type="ECO:0000313" key="7">
    <source>
        <dbReference type="EMBL" id="SMC53285.1"/>
    </source>
</evidence>
<dbReference type="AlphaFoldDB" id="A0A1W1ZXV5"/>
<evidence type="ECO:0000256" key="3">
    <source>
        <dbReference type="ARBA" id="ARBA00022989"/>
    </source>
</evidence>
<keyword evidence="2 5" id="KW-0812">Transmembrane</keyword>
<feature type="domain" description="HTTM-like" evidence="6">
    <location>
        <begin position="6"/>
        <end position="258"/>
    </location>
</feature>
<protein>
    <recommendedName>
        <fullName evidence="6">HTTM-like domain-containing protein</fullName>
    </recommendedName>
</protein>
<feature type="transmembrane region" description="Helical" evidence="5">
    <location>
        <begin position="59"/>
        <end position="78"/>
    </location>
</feature>
<accession>A0A1W1ZXV5</accession>
<evidence type="ECO:0000256" key="5">
    <source>
        <dbReference type="SAM" id="Phobius"/>
    </source>
</evidence>
<evidence type="ECO:0000259" key="6">
    <source>
        <dbReference type="SMART" id="SM00752"/>
    </source>
</evidence>
<dbReference type="EMBL" id="FWXS01000003">
    <property type="protein sequence ID" value="SMC53285.1"/>
    <property type="molecule type" value="Genomic_DNA"/>
</dbReference>